<evidence type="ECO:0000313" key="2">
    <source>
        <dbReference type="EMBL" id="KAF2634665.1"/>
    </source>
</evidence>
<feature type="compositionally biased region" description="Polar residues" evidence="1">
    <location>
        <begin position="26"/>
        <end position="37"/>
    </location>
</feature>
<dbReference type="PANTHER" id="PTHR38790:SF4">
    <property type="entry name" value="2EXR DOMAIN-CONTAINING PROTEIN"/>
    <property type="match status" value="1"/>
</dbReference>
<name>A0A6A6RHR6_9PLEO</name>
<feature type="region of interest" description="Disordered" evidence="1">
    <location>
        <begin position="1"/>
        <end position="40"/>
    </location>
</feature>
<dbReference type="Proteomes" id="UP000799753">
    <property type="component" value="Unassembled WGS sequence"/>
</dbReference>
<organism evidence="2 3">
    <name type="scientific">Massarina eburnea CBS 473.64</name>
    <dbReference type="NCBI Taxonomy" id="1395130"/>
    <lineage>
        <taxon>Eukaryota</taxon>
        <taxon>Fungi</taxon>
        <taxon>Dikarya</taxon>
        <taxon>Ascomycota</taxon>
        <taxon>Pezizomycotina</taxon>
        <taxon>Dothideomycetes</taxon>
        <taxon>Pleosporomycetidae</taxon>
        <taxon>Pleosporales</taxon>
        <taxon>Massarineae</taxon>
        <taxon>Massarinaceae</taxon>
        <taxon>Massarina</taxon>
    </lineage>
</organism>
<dbReference type="AlphaFoldDB" id="A0A6A6RHR6"/>
<proteinExistence type="predicted"/>
<gene>
    <name evidence="2" type="ORF">P280DRAFT_511737</name>
</gene>
<dbReference type="EMBL" id="MU006816">
    <property type="protein sequence ID" value="KAF2634665.1"/>
    <property type="molecule type" value="Genomic_DNA"/>
</dbReference>
<sequence length="309" mass="35642">MEALKRKLDALTTNDDTTTDKRTKTGNYTESNGSTGKYGSAGDLETALDKMSVNSHTKRNQAKSPLLQLPAEVRVRIYEYALGGLHIYETRVHIGSTHMKNRIVAFEKTELFPDASRLIPVKDLLQFSKVCRQLYCETSLLPFQLNVYHGIYRHPEMFSSSLSSPWIVSERWQREAITAISLQYGEARDVIIWGAVPRFNLDDLPKLNTIFITHSFTYNAPSLYDINRFVESFVEHIQRSDLTVRMEIIEYGWTCVWKSGKIHQINIRTPPNMVLTFQEDDSGTWREITTGEVYKAPESKRQRLRNKKV</sequence>
<keyword evidence="3" id="KW-1185">Reference proteome</keyword>
<dbReference type="OrthoDB" id="3695492at2759"/>
<evidence type="ECO:0000256" key="1">
    <source>
        <dbReference type="SAM" id="MobiDB-lite"/>
    </source>
</evidence>
<evidence type="ECO:0000313" key="3">
    <source>
        <dbReference type="Proteomes" id="UP000799753"/>
    </source>
</evidence>
<dbReference type="PANTHER" id="PTHR38790">
    <property type="entry name" value="2EXR DOMAIN-CONTAINING PROTEIN-RELATED"/>
    <property type="match status" value="1"/>
</dbReference>
<reference evidence="2" key="1">
    <citation type="journal article" date="2020" name="Stud. Mycol.">
        <title>101 Dothideomycetes genomes: a test case for predicting lifestyles and emergence of pathogens.</title>
        <authorList>
            <person name="Haridas S."/>
            <person name="Albert R."/>
            <person name="Binder M."/>
            <person name="Bloem J."/>
            <person name="Labutti K."/>
            <person name="Salamov A."/>
            <person name="Andreopoulos B."/>
            <person name="Baker S."/>
            <person name="Barry K."/>
            <person name="Bills G."/>
            <person name="Bluhm B."/>
            <person name="Cannon C."/>
            <person name="Castanera R."/>
            <person name="Culley D."/>
            <person name="Daum C."/>
            <person name="Ezra D."/>
            <person name="Gonzalez J."/>
            <person name="Henrissat B."/>
            <person name="Kuo A."/>
            <person name="Liang C."/>
            <person name="Lipzen A."/>
            <person name="Lutzoni F."/>
            <person name="Magnuson J."/>
            <person name="Mondo S."/>
            <person name="Nolan M."/>
            <person name="Ohm R."/>
            <person name="Pangilinan J."/>
            <person name="Park H.-J."/>
            <person name="Ramirez L."/>
            <person name="Alfaro M."/>
            <person name="Sun H."/>
            <person name="Tritt A."/>
            <person name="Yoshinaga Y."/>
            <person name="Zwiers L.-H."/>
            <person name="Turgeon B."/>
            <person name="Goodwin S."/>
            <person name="Spatafora J."/>
            <person name="Crous P."/>
            <person name="Grigoriev I."/>
        </authorList>
    </citation>
    <scope>NUCLEOTIDE SEQUENCE</scope>
    <source>
        <strain evidence="2">CBS 473.64</strain>
    </source>
</reference>
<accession>A0A6A6RHR6</accession>
<protein>
    <submittedName>
        <fullName evidence="2">Uncharacterized protein</fullName>
    </submittedName>
</protein>